<evidence type="ECO:0000256" key="11">
    <source>
        <dbReference type="SAM" id="Phobius"/>
    </source>
</evidence>
<dbReference type="Pfam" id="PF07963">
    <property type="entry name" value="N_methyl"/>
    <property type="match status" value="1"/>
</dbReference>
<evidence type="ECO:0000256" key="3">
    <source>
        <dbReference type="ARBA" id="ARBA00022475"/>
    </source>
</evidence>
<evidence type="ECO:0000256" key="7">
    <source>
        <dbReference type="ARBA" id="ARBA00022989"/>
    </source>
</evidence>
<proteinExistence type="inferred from homology"/>
<dbReference type="InterPro" id="IPR012902">
    <property type="entry name" value="N_methyl_site"/>
</dbReference>
<dbReference type="PROSITE" id="PS00409">
    <property type="entry name" value="PROKAR_NTER_METHYL"/>
    <property type="match status" value="1"/>
</dbReference>
<dbReference type="EMBL" id="JAHZST010000007">
    <property type="protein sequence ID" value="MBW8184437.1"/>
    <property type="molecule type" value="Genomic_DNA"/>
</dbReference>
<evidence type="ECO:0000313" key="14">
    <source>
        <dbReference type="Proteomes" id="UP001195963"/>
    </source>
</evidence>
<comment type="subcellular location">
    <subcellularLocation>
        <location evidence="1">Cell inner membrane</location>
        <topology evidence="1">Single-pass membrane protein</topology>
    </subcellularLocation>
</comment>
<sequence>MLTLEKGFTLVELMVTLVIGMILITVGVPSFTEMYQGYRAESEIRKVQQYLMFARSQAVSYGARVTVCPISGTSCGSDWKSGFSIFIDNGAAATIDSTDGVTDPIIKQVDAFNSKDFFTYAGNSVSFTPDGLIPTNSTVGTFSYCPGSTTSENSRGVEVSSSGKVRFSDTVTSCVSY</sequence>
<evidence type="ECO:0000256" key="2">
    <source>
        <dbReference type="ARBA" id="ARBA00021549"/>
    </source>
</evidence>
<dbReference type="NCBIfam" id="TIGR02532">
    <property type="entry name" value="IV_pilin_GFxxxE"/>
    <property type="match status" value="1"/>
</dbReference>
<dbReference type="InterPro" id="IPR045584">
    <property type="entry name" value="Pilin-like"/>
</dbReference>
<protein>
    <recommendedName>
        <fullName evidence="2">Type II secretion system protein H</fullName>
    </recommendedName>
    <alternativeName>
        <fullName evidence="10">General secretion pathway protein H</fullName>
    </alternativeName>
</protein>
<evidence type="ECO:0000256" key="6">
    <source>
        <dbReference type="ARBA" id="ARBA00022692"/>
    </source>
</evidence>
<dbReference type="Proteomes" id="UP001195963">
    <property type="component" value="Unassembled WGS sequence"/>
</dbReference>
<dbReference type="Pfam" id="PF12019">
    <property type="entry name" value="GspH"/>
    <property type="match status" value="1"/>
</dbReference>
<feature type="domain" description="General secretion pathway GspH" evidence="12">
    <location>
        <begin position="44"/>
        <end position="163"/>
    </location>
</feature>
<comment type="caution">
    <text evidence="13">The sequence shown here is derived from an EMBL/GenBank/DDBJ whole genome shotgun (WGS) entry which is preliminary data.</text>
</comment>
<keyword evidence="3" id="KW-1003">Cell membrane</keyword>
<name>A0ABS7E603_9GAMM</name>
<keyword evidence="14" id="KW-1185">Reference proteome</keyword>
<reference evidence="13 14" key="1">
    <citation type="submission" date="2021-07" db="EMBL/GenBank/DDBJ databases">
        <title>Shewanella sp. nov, isolated from SCS.</title>
        <authorList>
            <person name="Cao W.R."/>
        </authorList>
    </citation>
    <scope>NUCLEOTIDE SEQUENCE [LARGE SCALE GENOMIC DNA]</scope>
    <source>
        <strain evidence="13 14">NR704-98</strain>
    </source>
</reference>
<dbReference type="SUPFAM" id="SSF54523">
    <property type="entry name" value="Pili subunits"/>
    <property type="match status" value="1"/>
</dbReference>
<organism evidence="13 14">
    <name type="scientific">Shewanella nanhaiensis</name>
    <dbReference type="NCBI Taxonomy" id="2864872"/>
    <lineage>
        <taxon>Bacteria</taxon>
        <taxon>Pseudomonadati</taxon>
        <taxon>Pseudomonadota</taxon>
        <taxon>Gammaproteobacteria</taxon>
        <taxon>Alteromonadales</taxon>
        <taxon>Shewanellaceae</taxon>
        <taxon>Shewanella</taxon>
    </lineage>
</organism>
<evidence type="ECO:0000256" key="4">
    <source>
        <dbReference type="ARBA" id="ARBA00022481"/>
    </source>
</evidence>
<dbReference type="RefSeq" id="WP_220109944.1">
    <property type="nucleotide sequence ID" value="NZ_JAHZST010000007.1"/>
</dbReference>
<keyword evidence="8 11" id="KW-0472">Membrane</keyword>
<keyword evidence="7 11" id="KW-1133">Transmembrane helix</keyword>
<evidence type="ECO:0000256" key="1">
    <source>
        <dbReference type="ARBA" id="ARBA00004377"/>
    </source>
</evidence>
<evidence type="ECO:0000313" key="13">
    <source>
        <dbReference type="EMBL" id="MBW8184437.1"/>
    </source>
</evidence>
<comment type="similarity">
    <text evidence="9">Belongs to the GSP H family.</text>
</comment>
<keyword evidence="6 11" id="KW-0812">Transmembrane</keyword>
<dbReference type="Gene3D" id="3.55.40.10">
    <property type="entry name" value="minor pseudopilin epsh domain"/>
    <property type="match status" value="1"/>
</dbReference>
<evidence type="ECO:0000256" key="9">
    <source>
        <dbReference type="ARBA" id="ARBA00025772"/>
    </source>
</evidence>
<dbReference type="InterPro" id="IPR022346">
    <property type="entry name" value="T2SS_GspH"/>
</dbReference>
<keyword evidence="5" id="KW-0997">Cell inner membrane</keyword>
<accession>A0ABS7E603</accession>
<evidence type="ECO:0000256" key="10">
    <source>
        <dbReference type="ARBA" id="ARBA00030775"/>
    </source>
</evidence>
<feature type="transmembrane region" description="Helical" evidence="11">
    <location>
        <begin position="13"/>
        <end position="32"/>
    </location>
</feature>
<evidence type="ECO:0000256" key="8">
    <source>
        <dbReference type="ARBA" id="ARBA00023136"/>
    </source>
</evidence>
<keyword evidence="4" id="KW-0488">Methylation</keyword>
<evidence type="ECO:0000256" key="5">
    <source>
        <dbReference type="ARBA" id="ARBA00022519"/>
    </source>
</evidence>
<evidence type="ECO:0000259" key="12">
    <source>
        <dbReference type="Pfam" id="PF12019"/>
    </source>
</evidence>
<gene>
    <name evidence="13" type="ORF">K0625_12215</name>
</gene>